<dbReference type="PANTHER" id="PTHR45852">
    <property type="entry name" value="SER/THR-PROTEIN KINASE RIO2"/>
    <property type="match status" value="1"/>
</dbReference>
<dbReference type="GO" id="GO:0004674">
    <property type="term" value="F:protein serine/threonine kinase activity"/>
    <property type="evidence" value="ECO:0007669"/>
    <property type="project" value="UniProtKB-KW"/>
</dbReference>
<dbReference type="InterPro" id="IPR000687">
    <property type="entry name" value="RIO_kinase"/>
</dbReference>
<evidence type="ECO:0000256" key="3">
    <source>
        <dbReference type="ARBA" id="ARBA00012513"/>
    </source>
</evidence>
<dbReference type="Pfam" id="PF01163">
    <property type="entry name" value="RIO1"/>
    <property type="match status" value="1"/>
</dbReference>
<dbReference type="Proteomes" id="UP000186879">
    <property type="component" value="Chromosome"/>
</dbReference>
<dbReference type="STRING" id="2177.BHR79_07555"/>
<evidence type="ECO:0000256" key="4">
    <source>
        <dbReference type="ARBA" id="ARBA00022527"/>
    </source>
</evidence>
<keyword evidence="8 14" id="KW-0418">Kinase</keyword>
<dbReference type="InterPro" id="IPR036388">
    <property type="entry name" value="WH-like_DNA-bd_sf"/>
</dbReference>
<evidence type="ECO:0000313" key="17">
    <source>
        <dbReference type="Proteomes" id="UP000186879"/>
    </source>
</evidence>
<dbReference type="SUPFAM" id="SSF56112">
    <property type="entry name" value="Protein kinase-like (PK-like)"/>
    <property type="match status" value="1"/>
</dbReference>
<comment type="similarity">
    <text evidence="2">Belongs to the protein kinase superfamily. RIO-type Ser/Thr kinase family.</text>
</comment>
<dbReference type="KEGG" id="mhaz:BHR79_07555"/>
<evidence type="ECO:0000256" key="8">
    <source>
        <dbReference type="ARBA" id="ARBA00022777"/>
    </source>
</evidence>
<evidence type="ECO:0000313" key="16">
    <source>
        <dbReference type="EMBL" id="SDW48171.1"/>
    </source>
</evidence>
<dbReference type="FunFam" id="1.10.10.10:FF:000647">
    <property type="entry name" value="Serine/threonine protein kinase"/>
    <property type="match status" value="1"/>
</dbReference>
<evidence type="ECO:0000256" key="11">
    <source>
        <dbReference type="ARBA" id="ARBA00047899"/>
    </source>
</evidence>
<dbReference type="InterPro" id="IPR011009">
    <property type="entry name" value="Kinase-like_dom_sf"/>
</dbReference>
<accession>A0A1L3Q3A6</accession>
<reference evidence="16 18" key="2">
    <citation type="submission" date="2016-10" db="EMBL/GenBank/DDBJ databases">
        <authorList>
            <person name="de Groot N.N."/>
        </authorList>
    </citation>
    <scope>NUCLEOTIDE SEQUENCE [LARGE SCALE GENOMIC DNA]</scope>
    <source>
        <strain evidence="16 18">Z-7982</strain>
    </source>
</reference>
<dbReference type="EMBL" id="CP017921">
    <property type="protein sequence ID" value="APH39348.1"/>
    <property type="molecule type" value="Genomic_DNA"/>
</dbReference>
<dbReference type="CDD" id="cd05144">
    <property type="entry name" value="RIO2_C"/>
    <property type="match status" value="1"/>
</dbReference>
<evidence type="ECO:0000259" key="13">
    <source>
        <dbReference type="SMART" id="SM00090"/>
    </source>
</evidence>
<keyword evidence="7" id="KW-0547">Nucleotide-binding</keyword>
<dbReference type="Gene3D" id="3.30.200.20">
    <property type="entry name" value="Phosphorylase Kinase, domain 1"/>
    <property type="match status" value="1"/>
</dbReference>
<organism evidence="14 17">
    <name type="scientific">Methanohalophilus halophilus</name>
    <dbReference type="NCBI Taxonomy" id="2177"/>
    <lineage>
        <taxon>Archaea</taxon>
        <taxon>Methanobacteriati</taxon>
        <taxon>Methanobacteriota</taxon>
        <taxon>Stenosarchaea group</taxon>
        <taxon>Methanomicrobia</taxon>
        <taxon>Methanosarcinales</taxon>
        <taxon>Methanosarcinaceae</taxon>
        <taxon>Methanohalophilus</taxon>
    </lineage>
</organism>
<keyword evidence="4 14" id="KW-0723">Serine/threonine-protein kinase</keyword>
<keyword evidence="10" id="KW-0460">Magnesium</keyword>
<dbReference type="GO" id="GO:0005524">
    <property type="term" value="F:ATP binding"/>
    <property type="evidence" value="ECO:0007669"/>
    <property type="project" value="UniProtKB-KW"/>
</dbReference>
<keyword evidence="9" id="KW-0067">ATP-binding</keyword>
<dbReference type="GO" id="GO:0005829">
    <property type="term" value="C:cytosol"/>
    <property type="evidence" value="ECO:0007669"/>
    <property type="project" value="TreeGrafter"/>
</dbReference>
<evidence type="ECO:0000256" key="5">
    <source>
        <dbReference type="ARBA" id="ARBA00022679"/>
    </source>
</evidence>
<dbReference type="Proteomes" id="UP000267921">
    <property type="component" value="Unassembled WGS sequence"/>
</dbReference>
<proteinExistence type="inferred from homology"/>
<dbReference type="SMART" id="SM00090">
    <property type="entry name" value="RIO"/>
    <property type="match status" value="1"/>
</dbReference>
<dbReference type="GeneID" id="30583614"/>
<evidence type="ECO:0000313" key="15">
    <source>
        <dbReference type="EMBL" id="RNI09583.1"/>
    </source>
</evidence>
<evidence type="ECO:0000256" key="6">
    <source>
        <dbReference type="ARBA" id="ARBA00022723"/>
    </source>
</evidence>
<reference evidence="14 17" key="1">
    <citation type="submission" date="2016-10" db="EMBL/GenBank/DDBJ databases">
        <title>Methanohalophilus halophilus.</title>
        <authorList>
            <person name="L'haridon S."/>
        </authorList>
    </citation>
    <scope>NUCLEOTIDE SEQUENCE [LARGE SCALE GENOMIC DNA]</scope>
    <source>
        <strain evidence="14 17">Z-7982</strain>
    </source>
</reference>
<dbReference type="OrthoDB" id="50101at2157"/>
<dbReference type="GO" id="GO:0030490">
    <property type="term" value="P:maturation of SSU-rRNA"/>
    <property type="evidence" value="ECO:0007669"/>
    <property type="project" value="TreeGrafter"/>
</dbReference>
<dbReference type="EMBL" id="RJJG01000003">
    <property type="protein sequence ID" value="RNI09583.1"/>
    <property type="molecule type" value="Genomic_DNA"/>
</dbReference>
<sequence length="301" mass="34649">MIADVLKLFPDITSRDFRILTGIEVGMQDHEWVPFDELVKYTRIDHQNLAYLLGELIEKELVLATTRPYEGYRLYFNGYDALAINALVKRGSICALGDEIGVGKESVVHEGMKEPELPIGDPETVIVKFHREGRTSFKDVKRLRGHLVNREHFSWIYAARLAAGREYEIISRLYPDISIPKPIDGNRHAIVMEPAKGELLFKVRLEDPDIFFDMIMEQVKKIYCNNVIHADLSEYNVFVNPEGVQIIDWPQYVTPSHPHAEELLRRDISNIAAHFKKKYNLKKDVDALYGHIVSCTDNIKD</sequence>
<dbReference type="FunFam" id="3.30.200.20:FF:000052">
    <property type="entry name" value="Serine/threonine-protein kinase RIO2"/>
    <property type="match status" value="1"/>
</dbReference>
<dbReference type="Proteomes" id="UP000198669">
    <property type="component" value="Unassembled WGS sequence"/>
</dbReference>
<protein>
    <recommendedName>
        <fullName evidence="3">non-specific serine/threonine protein kinase</fullName>
        <ecNumber evidence="3">2.7.11.1</ecNumber>
    </recommendedName>
</protein>
<comment type="catalytic activity">
    <reaction evidence="11">
        <text>L-threonyl-[protein] + ATP = O-phospho-L-threonyl-[protein] + ADP + H(+)</text>
        <dbReference type="Rhea" id="RHEA:46608"/>
        <dbReference type="Rhea" id="RHEA-COMP:11060"/>
        <dbReference type="Rhea" id="RHEA-COMP:11605"/>
        <dbReference type="ChEBI" id="CHEBI:15378"/>
        <dbReference type="ChEBI" id="CHEBI:30013"/>
        <dbReference type="ChEBI" id="CHEBI:30616"/>
        <dbReference type="ChEBI" id="CHEBI:61977"/>
        <dbReference type="ChEBI" id="CHEBI:456216"/>
        <dbReference type="EC" id="2.7.11.1"/>
    </reaction>
</comment>
<reference evidence="15 19" key="3">
    <citation type="submission" date="2018-10" db="EMBL/GenBank/DDBJ databases">
        <title>Cultivation of a novel Methanohalophilus strain from Kebrit Deep of the Red Sea and a genomic comparison of members of the genus Methanohalophilus.</title>
        <authorList>
            <person name="Guan Y."/>
            <person name="Ngugi D.K."/>
            <person name="Stingl U."/>
        </authorList>
    </citation>
    <scope>NUCLEOTIDE SEQUENCE [LARGE SCALE GENOMIC DNA]</scope>
    <source>
        <strain evidence="15 19">DSM 3094</strain>
    </source>
</reference>
<dbReference type="InterPro" id="IPR036390">
    <property type="entry name" value="WH_DNA-bd_sf"/>
</dbReference>
<dbReference type="Gene3D" id="1.10.10.10">
    <property type="entry name" value="Winged helix-like DNA-binding domain superfamily/Winged helix DNA-binding domain"/>
    <property type="match status" value="1"/>
</dbReference>
<gene>
    <name evidence="14" type="ORF">BHR79_07555</name>
    <name evidence="15" type="ORF">EFE40_02665</name>
    <name evidence="16" type="ORF">SAMN04515625_0997</name>
</gene>
<dbReference type="AlphaFoldDB" id="A0A1L3Q3A6"/>
<evidence type="ECO:0000256" key="1">
    <source>
        <dbReference type="ARBA" id="ARBA00001946"/>
    </source>
</evidence>
<evidence type="ECO:0000313" key="19">
    <source>
        <dbReference type="Proteomes" id="UP000267921"/>
    </source>
</evidence>
<keyword evidence="17" id="KW-1185">Reference proteome</keyword>
<keyword evidence="6" id="KW-0479">Metal-binding</keyword>
<dbReference type="GO" id="GO:0046872">
    <property type="term" value="F:metal ion binding"/>
    <property type="evidence" value="ECO:0007669"/>
    <property type="project" value="UniProtKB-KW"/>
</dbReference>
<name>A0A1L3Q3A6_9EURY</name>
<evidence type="ECO:0000256" key="2">
    <source>
        <dbReference type="ARBA" id="ARBA00009196"/>
    </source>
</evidence>
<evidence type="ECO:0000313" key="14">
    <source>
        <dbReference type="EMBL" id="APH39348.1"/>
    </source>
</evidence>
<dbReference type="EC" id="2.7.11.1" evidence="3"/>
<keyword evidence="5" id="KW-0808">Transferase</keyword>
<dbReference type="Pfam" id="PF09202">
    <property type="entry name" value="Rio2_N"/>
    <property type="match status" value="1"/>
</dbReference>
<evidence type="ECO:0000256" key="12">
    <source>
        <dbReference type="ARBA" id="ARBA00048679"/>
    </source>
</evidence>
<evidence type="ECO:0000256" key="9">
    <source>
        <dbReference type="ARBA" id="ARBA00022840"/>
    </source>
</evidence>
<dbReference type="RefSeq" id="WP_072561778.1">
    <property type="nucleotide sequence ID" value="NZ_CP017921.1"/>
</dbReference>
<dbReference type="InterPro" id="IPR015285">
    <property type="entry name" value="RIO2_wHTH_N"/>
</dbReference>
<comment type="catalytic activity">
    <reaction evidence="12">
        <text>L-seryl-[protein] + ATP = O-phospho-L-seryl-[protein] + ADP + H(+)</text>
        <dbReference type="Rhea" id="RHEA:17989"/>
        <dbReference type="Rhea" id="RHEA-COMP:9863"/>
        <dbReference type="Rhea" id="RHEA-COMP:11604"/>
        <dbReference type="ChEBI" id="CHEBI:15378"/>
        <dbReference type="ChEBI" id="CHEBI:29999"/>
        <dbReference type="ChEBI" id="CHEBI:30616"/>
        <dbReference type="ChEBI" id="CHEBI:83421"/>
        <dbReference type="ChEBI" id="CHEBI:456216"/>
        <dbReference type="EC" id="2.7.11.1"/>
    </reaction>
</comment>
<dbReference type="GO" id="GO:0030688">
    <property type="term" value="C:preribosome, small subunit precursor"/>
    <property type="evidence" value="ECO:0007669"/>
    <property type="project" value="TreeGrafter"/>
</dbReference>
<dbReference type="PANTHER" id="PTHR45852:SF1">
    <property type="entry name" value="SERINE_THREONINE-PROTEIN KINASE RIO2"/>
    <property type="match status" value="1"/>
</dbReference>
<dbReference type="SUPFAM" id="SSF46785">
    <property type="entry name" value="Winged helix' DNA-binding domain"/>
    <property type="match status" value="1"/>
</dbReference>
<evidence type="ECO:0000256" key="10">
    <source>
        <dbReference type="ARBA" id="ARBA00022842"/>
    </source>
</evidence>
<dbReference type="InterPro" id="IPR018934">
    <property type="entry name" value="RIO_dom"/>
</dbReference>
<evidence type="ECO:0000256" key="7">
    <source>
        <dbReference type="ARBA" id="ARBA00022741"/>
    </source>
</evidence>
<feature type="domain" description="RIO kinase" evidence="13">
    <location>
        <begin position="65"/>
        <end position="294"/>
    </location>
</feature>
<evidence type="ECO:0000313" key="18">
    <source>
        <dbReference type="Proteomes" id="UP000198669"/>
    </source>
</evidence>
<dbReference type="InterPro" id="IPR030484">
    <property type="entry name" value="Rio2"/>
</dbReference>
<dbReference type="EMBL" id="FNMU01000003">
    <property type="protein sequence ID" value="SDW48171.1"/>
    <property type="molecule type" value="Genomic_DNA"/>
</dbReference>
<dbReference type="Gene3D" id="1.10.510.10">
    <property type="entry name" value="Transferase(Phosphotransferase) domain 1"/>
    <property type="match status" value="1"/>
</dbReference>
<comment type="cofactor">
    <cofactor evidence="1">
        <name>Mg(2+)</name>
        <dbReference type="ChEBI" id="CHEBI:18420"/>
    </cofactor>
</comment>